<dbReference type="AlphaFoldDB" id="A0A916YJI0"/>
<keyword evidence="1" id="KW-0812">Transmembrane</keyword>
<dbReference type="Proteomes" id="UP000598997">
    <property type="component" value="Unassembled WGS sequence"/>
</dbReference>
<sequence>MIPTYIGLIQLLFGTLLLVGGSSRHCVWFLLVSAMFGGSAAIQLPALGGSSIPPVQFALLFVMARLVIPGSGNASQVVTALRENVFLCIFVIYGVFMAFIGPRLFHGSIDVTPLRNEVSQMIYYTEPLRPSSQNITTSVYLIGVAVVAVAMTVLCRLRGGAEALVKSGVVVGWLHALTGMVEVATRGSPVGIVFQSLRNGSYQQLSQSVGGVARMNGLFPEPSAYAAFAFGLFVFMAECWYRSVLPKRTGSAAIVLFIALIASTASTGYLGLAAYAIFFLCRAVVFSRLANAKRVNEAGIAFIIGAIIIAAMLAALPSYVDTASHVLDQMVFSKADTVSGKQRWFWMAQGVDAMLASGGLGIGPGSFRSSSLLTAILGSMGIVGILSIVAYALWVFRPARQSTWGNSTDLQANLSGACGTAALLSVIPALFTAASPVPDFIFGVLAGASLALRPHFRMSPASSRRQVRQDVAPTTF</sequence>
<proteinExistence type="predicted"/>
<feature type="transmembrane region" description="Helical" evidence="1">
    <location>
        <begin position="414"/>
        <end position="434"/>
    </location>
</feature>
<feature type="transmembrane region" description="Helical" evidence="1">
    <location>
        <begin position="224"/>
        <end position="241"/>
    </location>
</feature>
<evidence type="ECO:0000313" key="2">
    <source>
        <dbReference type="EMBL" id="GGD48108.1"/>
    </source>
</evidence>
<feature type="transmembrane region" description="Helical" evidence="1">
    <location>
        <begin position="138"/>
        <end position="157"/>
    </location>
</feature>
<keyword evidence="3" id="KW-1185">Reference proteome</keyword>
<organism evidence="2 3">
    <name type="scientific">Croceicoccus pelagius</name>
    <dbReference type="NCBI Taxonomy" id="1703341"/>
    <lineage>
        <taxon>Bacteria</taxon>
        <taxon>Pseudomonadati</taxon>
        <taxon>Pseudomonadota</taxon>
        <taxon>Alphaproteobacteria</taxon>
        <taxon>Sphingomonadales</taxon>
        <taxon>Erythrobacteraceae</taxon>
        <taxon>Croceicoccus</taxon>
    </lineage>
</organism>
<accession>A0A916YJI0</accession>
<comment type="caution">
    <text evidence="2">The sequence shown here is derived from an EMBL/GenBank/DDBJ whole genome shotgun (WGS) entry which is preliminary data.</text>
</comment>
<keyword evidence="1" id="KW-0472">Membrane</keyword>
<dbReference type="EMBL" id="BMIO01000007">
    <property type="protein sequence ID" value="GGD48108.1"/>
    <property type="molecule type" value="Genomic_DNA"/>
</dbReference>
<reference evidence="2 3" key="1">
    <citation type="journal article" date="2014" name="Int. J. Syst. Evol. Microbiol.">
        <title>Complete genome sequence of Corynebacterium casei LMG S-19264T (=DSM 44701T), isolated from a smear-ripened cheese.</title>
        <authorList>
            <consortium name="US DOE Joint Genome Institute (JGI-PGF)"/>
            <person name="Walter F."/>
            <person name="Albersmeier A."/>
            <person name="Kalinowski J."/>
            <person name="Ruckert C."/>
        </authorList>
    </citation>
    <scope>NUCLEOTIDE SEQUENCE [LARGE SCALE GENOMIC DNA]</scope>
    <source>
        <strain evidence="2 3">CGMCC 1.15358</strain>
    </source>
</reference>
<feature type="transmembrane region" description="Helical" evidence="1">
    <location>
        <begin position="85"/>
        <end position="105"/>
    </location>
</feature>
<feature type="transmembrane region" description="Helical" evidence="1">
    <location>
        <begin position="298"/>
        <end position="320"/>
    </location>
</feature>
<keyword evidence="1" id="KW-1133">Transmembrane helix</keyword>
<name>A0A916YJI0_9SPHN</name>
<feature type="transmembrane region" description="Helical" evidence="1">
    <location>
        <begin position="253"/>
        <end position="278"/>
    </location>
</feature>
<feature type="transmembrane region" description="Helical" evidence="1">
    <location>
        <begin position="372"/>
        <end position="394"/>
    </location>
</feature>
<evidence type="ECO:0000313" key="3">
    <source>
        <dbReference type="Proteomes" id="UP000598997"/>
    </source>
</evidence>
<protein>
    <submittedName>
        <fullName evidence="2">Uncharacterized protein</fullName>
    </submittedName>
</protein>
<gene>
    <name evidence="2" type="ORF">GCM10010989_23090</name>
</gene>
<evidence type="ECO:0000256" key="1">
    <source>
        <dbReference type="SAM" id="Phobius"/>
    </source>
</evidence>